<gene>
    <name evidence="3" type="ORF">FCL42_04475</name>
</gene>
<evidence type="ECO:0000256" key="1">
    <source>
        <dbReference type="SAM" id="MobiDB-lite"/>
    </source>
</evidence>
<evidence type="ECO:0000313" key="3">
    <source>
        <dbReference type="EMBL" id="TKB57533.1"/>
    </source>
</evidence>
<feature type="signal peptide" evidence="2">
    <location>
        <begin position="1"/>
        <end position="28"/>
    </location>
</feature>
<keyword evidence="4" id="KW-1185">Reference proteome</keyword>
<proteinExistence type="predicted"/>
<sequence>MTTAPISRLLPNSIFAMGLLGLSATSVAAFDAHQHGIAELNYIQEGQQIEIEFSSPLANLVGFEHAPEGKQVKVYLEAVSRLKQASHFAFRGESCDLNSRSIELPFEPESLSVDDHEGHEHEDHEHEGHEHEGHEHEGLEHEGHEHEGHEHEGHEHEGHEHEGHEHEGHDHEGHEHSGEHSNLTITYQFQCDGQVEQVELGLFKVMPQLESINMQWLIGVGQGATSVERIAPWVKL</sequence>
<feature type="compositionally biased region" description="Basic and acidic residues" evidence="1">
    <location>
        <begin position="113"/>
        <end position="179"/>
    </location>
</feature>
<keyword evidence="2" id="KW-0732">Signal</keyword>
<dbReference type="EMBL" id="SWCJ01000002">
    <property type="protein sequence ID" value="TKB57533.1"/>
    <property type="molecule type" value="Genomic_DNA"/>
</dbReference>
<dbReference type="AlphaFoldDB" id="A0A4U1BSF7"/>
<dbReference type="OrthoDB" id="7346546at2"/>
<dbReference type="InterPro" id="IPR021253">
    <property type="entry name" value="ZrgA-like"/>
</dbReference>
<dbReference type="RefSeq" id="WP_136862178.1">
    <property type="nucleotide sequence ID" value="NZ_SWCJ01000002.1"/>
</dbReference>
<dbReference type="Pfam" id="PF10986">
    <property type="entry name" value="ZrgA"/>
    <property type="match status" value="1"/>
</dbReference>
<dbReference type="Proteomes" id="UP000305675">
    <property type="component" value="Unassembled WGS sequence"/>
</dbReference>
<evidence type="ECO:0000313" key="4">
    <source>
        <dbReference type="Proteomes" id="UP000305675"/>
    </source>
</evidence>
<feature type="region of interest" description="Disordered" evidence="1">
    <location>
        <begin position="111"/>
        <end position="179"/>
    </location>
</feature>
<feature type="chain" id="PRO_5020846249" evidence="2">
    <location>
        <begin position="29"/>
        <end position="236"/>
    </location>
</feature>
<comment type="caution">
    <text evidence="3">The sequence shown here is derived from an EMBL/GenBank/DDBJ whole genome shotgun (WGS) entry which is preliminary data.</text>
</comment>
<protein>
    <submittedName>
        <fullName evidence="3">DUF2796 domain-containing protein</fullName>
    </submittedName>
</protein>
<accession>A0A4U1BSF7</accession>
<reference evidence="3 4" key="1">
    <citation type="submission" date="2019-04" db="EMBL/GenBank/DDBJ databases">
        <authorList>
            <person name="Hwang J.C."/>
        </authorList>
    </citation>
    <scope>NUCLEOTIDE SEQUENCE [LARGE SCALE GENOMIC DNA]</scope>
    <source>
        <strain evidence="3 4">IMCC35002</strain>
    </source>
</reference>
<evidence type="ECO:0000256" key="2">
    <source>
        <dbReference type="SAM" id="SignalP"/>
    </source>
</evidence>
<organism evidence="3 4">
    <name type="scientific">Ferrimonas aestuarii</name>
    <dbReference type="NCBI Taxonomy" id="2569539"/>
    <lineage>
        <taxon>Bacteria</taxon>
        <taxon>Pseudomonadati</taxon>
        <taxon>Pseudomonadota</taxon>
        <taxon>Gammaproteobacteria</taxon>
        <taxon>Alteromonadales</taxon>
        <taxon>Ferrimonadaceae</taxon>
        <taxon>Ferrimonas</taxon>
    </lineage>
</organism>
<name>A0A4U1BSF7_9GAMM</name>